<evidence type="ECO:0000256" key="1">
    <source>
        <dbReference type="SAM" id="MobiDB-lite"/>
    </source>
</evidence>
<name>A0A2I0J2S1_PUNGR</name>
<dbReference type="Proteomes" id="UP000233551">
    <property type="component" value="Unassembled WGS sequence"/>
</dbReference>
<keyword evidence="3" id="KW-1185">Reference proteome</keyword>
<feature type="region of interest" description="Disordered" evidence="1">
    <location>
        <begin position="1"/>
        <end position="32"/>
    </location>
</feature>
<gene>
    <name evidence="2" type="ORF">CRG98_029082</name>
</gene>
<comment type="caution">
    <text evidence="2">The sequence shown here is derived from an EMBL/GenBank/DDBJ whole genome shotgun (WGS) entry which is preliminary data.</text>
</comment>
<organism evidence="2 3">
    <name type="scientific">Punica granatum</name>
    <name type="common">Pomegranate</name>
    <dbReference type="NCBI Taxonomy" id="22663"/>
    <lineage>
        <taxon>Eukaryota</taxon>
        <taxon>Viridiplantae</taxon>
        <taxon>Streptophyta</taxon>
        <taxon>Embryophyta</taxon>
        <taxon>Tracheophyta</taxon>
        <taxon>Spermatophyta</taxon>
        <taxon>Magnoliopsida</taxon>
        <taxon>eudicotyledons</taxon>
        <taxon>Gunneridae</taxon>
        <taxon>Pentapetalae</taxon>
        <taxon>rosids</taxon>
        <taxon>malvids</taxon>
        <taxon>Myrtales</taxon>
        <taxon>Lythraceae</taxon>
        <taxon>Punica</taxon>
    </lineage>
</organism>
<proteinExistence type="predicted"/>
<sequence>MWVPTINSRGKKASPGRHSLKRAPERVSRRAPSKVMVGRRVPHLSATSRRSILVSVRSSCADGLRRGVISKQANNRIEPEPSKCPQWSHQVVWTRISISSGPACALCHGLGMSTFSGTHEKESPLVCLQPEGRGPVSCPSLGIWDTPSLLRQWSCGTKNFEFEGSVTCGPISRMPFRRGIGRDPERLSSYDSCTQSEPLRVRRLFGPECALVGARMRARESRCLGVSTFPKDA</sequence>
<evidence type="ECO:0000313" key="2">
    <source>
        <dbReference type="EMBL" id="PKI50528.1"/>
    </source>
</evidence>
<evidence type="ECO:0000313" key="3">
    <source>
        <dbReference type="Proteomes" id="UP000233551"/>
    </source>
</evidence>
<reference evidence="2 3" key="1">
    <citation type="submission" date="2017-11" db="EMBL/GenBank/DDBJ databases">
        <title>De-novo sequencing of pomegranate (Punica granatum L.) genome.</title>
        <authorList>
            <person name="Akparov Z."/>
            <person name="Amiraslanov A."/>
            <person name="Hajiyeva S."/>
            <person name="Abbasov M."/>
            <person name="Kaur K."/>
            <person name="Hamwieh A."/>
            <person name="Solovyev V."/>
            <person name="Salamov A."/>
            <person name="Braich B."/>
            <person name="Kosarev P."/>
            <person name="Mahmoud A."/>
            <person name="Hajiyev E."/>
            <person name="Babayeva S."/>
            <person name="Izzatullayeva V."/>
            <person name="Mammadov A."/>
            <person name="Mammadov A."/>
            <person name="Sharifova S."/>
            <person name="Ojaghi J."/>
            <person name="Eynullazada K."/>
            <person name="Bayramov B."/>
            <person name="Abdulazimova A."/>
            <person name="Shahmuradov I."/>
        </authorList>
    </citation>
    <scope>NUCLEOTIDE SEQUENCE [LARGE SCALE GENOMIC DNA]</scope>
    <source>
        <strain evidence="3">cv. AG2017</strain>
        <tissue evidence="2">Leaf</tissue>
    </source>
</reference>
<accession>A0A2I0J2S1</accession>
<protein>
    <submittedName>
        <fullName evidence="2">Uncharacterized protein</fullName>
    </submittedName>
</protein>
<dbReference type="AlphaFoldDB" id="A0A2I0J2S1"/>
<dbReference type="EMBL" id="PGOL01002105">
    <property type="protein sequence ID" value="PKI50528.1"/>
    <property type="molecule type" value="Genomic_DNA"/>
</dbReference>
<feature type="compositionally biased region" description="Basic residues" evidence="1">
    <location>
        <begin position="9"/>
        <end position="21"/>
    </location>
</feature>